<keyword evidence="5" id="KW-0255">Endonuclease</keyword>
<dbReference type="EMBL" id="QJSY01000020">
    <property type="protein sequence ID" value="PYE57564.1"/>
    <property type="molecule type" value="Genomic_DNA"/>
</dbReference>
<evidence type="ECO:0000256" key="3">
    <source>
        <dbReference type="ARBA" id="ARBA00022705"/>
    </source>
</evidence>
<organism evidence="9 10">
    <name type="scientific">Shewanella chilikensis</name>
    <dbReference type="NCBI Taxonomy" id="558541"/>
    <lineage>
        <taxon>Bacteria</taxon>
        <taxon>Pseudomonadati</taxon>
        <taxon>Pseudomonadota</taxon>
        <taxon>Gammaproteobacteria</taxon>
        <taxon>Alteromonadales</taxon>
        <taxon>Shewanellaceae</taxon>
        <taxon>Shewanella</taxon>
    </lineage>
</organism>
<keyword evidence="4" id="KW-0540">Nuclease</keyword>
<dbReference type="InterPro" id="IPR008766">
    <property type="entry name" value="Replication_gene_A-like"/>
</dbReference>
<evidence type="ECO:0000256" key="6">
    <source>
        <dbReference type="ARBA" id="ARBA00022801"/>
    </source>
</evidence>
<proteinExistence type="inferred from homology"/>
<accession>A0ABX5PLU4</accession>
<comment type="similarity">
    <text evidence="2">Belongs to the phage GPA family.</text>
</comment>
<dbReference type="RefSeq" id="WP_101057714.1">
    <property type="nucleotide sequence ID" value="NZ_BMXX01000053.1"/>
</dbReference>
<feature type="region of interest" description="Disordered" evidence="7">
    <location>
        <begin position="482"/>
        <end position="518"/>
    </location>
</feature>
<feature type="compositionally biased region" description="Polar residues" evidence="7">
    <location>
        <begin position="486"/>
        <end position="503"/>
    </location>
</feature>
<evidence type="ECO:0000256" key="5">
    <source>
        <dbReference type="ARBA" id="ARBA00022759"/>
    </source>
</evidence>
<evidence type="ECO:0000256" key="2">
    <source>
        <dbReference type="ARBA" id="ARBA00009260"/>
    </source>
</evidence>
<evidence type="ECO:0000256" key="1">
    <source>
        <dbReference type="ARBA" id="ARBA00003293"/>
    </source>
</evidence>
<evidence type="ECO:0000259" key="8">
    <source>
        <dbReference type="Pfam" id="PF05840"/>
    </source>
</evidence>
<protein>
    <submittedName>
        <fullName evidence="9">Bacteriophage replication gene A protein</fullName>
    </submittedName>
</protein>
<dbReference type="Proteomes" id="UP000247584">
    <property type="component" value="Unassembled WGS sequence"/>
</dbReference>
<evidence type="ECO:0000313" key="9">
    <source>
        <dbReference type="EMBL" id="PYE57564.1"/>
    </source>
</evidence>
<reference evidence="9 10" key="1">
    <citation type="submission" date="2018-06" db="EMBL/GenBank/DDBJ databases">
        <title>Genomic Encyclopedia of Type Strains, Phase III (KMG-III): the genomes of soil and plant-associated and newly described type strains.</title>
        <authorList>
            <person name="Whitman W."/>
        </authorList>
    </citation>
    <scope>NUCLEOTIDE SEQUENCE [LARGE SCALE GENOMIC DNA]</scope>
    <source>
        <strain evidence="9 10">JC5</strain>
    </source>
</reference>
<evidence type="ECO:0000313" key="10">
    <source>
        <dbReference type="Proteomes" id="UP000247584"/>
    </source>
</evidence>
<name>A0ABX5PLU4_9GAMM</name>
<dbReference type="Pfam" id="PF05840">
    <property type="entry name" value="Phage_GPA"/>
    <property type="match status" value="1"/>
</dbReference>
<sequence>MPEVHPHDNEWLNKQLYGVPEVFRQEIMADYAAKDSRREANLHVLAERKAIAAVMGKSERFYHINIQDRDCTQAAKIHSRHVLRLLANNPRLNLVALYALIAGYIQSQGITPPPLAKRVLKAIALGHIAGDDAIKVKGAINRAKDEQWWRRKLKTKHIREGETLSRRYNQINRAKGIYISNLGLGKIRHRWQENQSFLESTIATNEHGFSASLAELSSLNVSNPSIRRQELMVRTRGFEECSKAMGHQALFITLTCPSKYHRSLSKSGSKNPNWNGATPLDGQQYLRRTFERIRAALGNQNIGIFGFRVAEPHHDGTPHWHLLLFVEPEQAQALLKVFHRYAFEEDGNEPGAAKHRLKVEEIDPSKGSATGYIAKYISKNIDGEGIDQDLYGKDAKDSAIRVRAWASLWGIRQFQQLGGASVTVWRELRRMEAIKAAELDWIESIRQSADQGDWQGYTEQMGGVFCKRQEQVIRPFYEQVREAKQNPESFPETNPGNPENSRITPEIAPETGPGTIPENSETLAGIEAGIPETGPDECQPFSELIAEPMPETNRKLPDIPAIKTNRYGDEALTRIRGIVSFGVEIITRIHQWTISQRETHKEYQADSANRFSLECCQ</sequence>
<keyword evidence="6" id="KW-0378">Hydrolase</keyword>
<keyword evidence="10" id="KW-1185">Reference proteome</keyword>
<evidence type="ECO:0000256" key="4">
    <source>
        <dbReference type="ARBA" id="ARBA00022722"/>
    </source>
</evidence>
<gene>
    <name evidence="9" type="ORF">C8J23_12014</name>
</gene>
<keyword evidence="3" id="KW-0235">DNA replication</keyword>
<feature type="domain" description="Replication gene A protein-like" evidence="8">
    <location>
        <begin position="94"/>
        <end position="383"/>
    </location>
</feature>
<evidence type="ECO:0000256" key="7">
    <source>
        <dbReference type="SAM" id="MobiDB-lite"/>
    </source>
</evidence>
<comment type="function">
    <text evidence="1">Possible endonuclease which induces a single-strand cut and initiates DNA replication.</text>
</comment>
<comment type="caution">
    <text evidence="9">The sequence shown here is derived from an EMBL/GenBank/DDBJ whole genome shotgun (WGS) entry which is preliminary data.</text>
</comment>